<accession>A0A285UNU6</accession>
<gene>
    <name evidence="3" type="ORF">SAMN05877842_11635</name>
</gene>
<dbReference type="Proteomes" id="UP000219252">
    <property type="component" value="Unassembled WGS sequence"/>
</dbReference>
<evidence type="ECO:0000313" key="3">
    <source>
        <dbReference type="EMBL" id="SOC43502.1"/>
    </source>
</evidence>
<dbReference type="Pfam" id="PF14039">
    <property type="entry name" value="YusW"/>
    <property type="match status" value="1"/>
</dbReference>
<feature type="chain" id="PRO_5012470732" evidence="2">
    <location>
        <begin position="20"/>
        <end position="179"/>
    </location>
</feature>
<sequence>MIMLLSLSMVLFYGCNTSANDKDNTEETTSNNNNADVANTEQTKTQEDTDAVNNQHANERTEVNNNGGKEVTALTQYLDFDLDIEYANDISFEVDYEYLGENNIKAEIEDEVNNVRVSGEEAKNSLLKYFEQLNFDENTDESEIVVQILTAFDLTDDFKKFELEVRYNSGTVKEYKIIN</sequence>
<proteinExistence type="predicted"/>
<organism evidence="3 4">
    <name type="scientific">Ureibacillus acetophenoni</name>
    <dbReference type="NCBI Taxonomy" id="614649"/>
    <lineage>
        <taxon>Bacteria</taxon>
        <taxon>Bacillati</taxon>
        <taxon>Bacillota</taxon>
        <taxon>Bacilli</taxon>
        <taxon>Bacillales</taxon>
        <taxon>Caryophanaceae</taxon>
        <taxon>Ureibacillus</taxon>
    </lineage>
</organism>
<reference evidence="4" key="1">
    <citation type="submission" date="2017-08" db="EMBL/GenBank/DDBJ databases">
        <authorList>
            <person name="Varghese N."/>
            <person name="Submissions S."/>
        </authorList>
    </citation>
    <scope>NUCLEOTIDE SEQUENCE [LARGE SCALE GENOMIC DNA]</scope>
    <source>
        <strain evidence="4">JC23</strain>
    </source>
</reference>
<evidence type="ECO:0000256" key="2">
    <source>
        <dbReference type="SAM" id="SignalP"/>
    </source>
</evidence>
<feature type="signal peptide" evidence="2">
    <location>
        <begin position="1"/>
        <end position="19"/>
    </location>
</feature>
<name>A0A285UNU6_9BACL</name>
<dbReference type="AlphaFoldDB" id="A0A285UNU6"/>
<feature type="region of interest" description="Disordered" evidence="1">
    <location>
        <begin position="19"/>
        <end position="50"/>
    </location>
</feature>
<evidence type="ECO:0000256" key="1">
    <source>
        <dbReference type="SAM" id="MobiDB-lite"/>
    </source>
</evidence>
<keyword evidence="4" id="KW-1185">Reference proteome</keyword>
<dbReference type="InterPro" id="IPR025623">
    <property type="entry name" value="YusW"/>
</dbReference>
<evidence type="ECO:0000313" key="4">
    <source>
        <dbReference type="Proteomes" id="UP000219252"/>
    </source>
</evidence>
<dbReference type="EMBL" id="OBQC01000016">
    <property type="protein sequence ID" value="SOC43502.1"/>
    <property type="molecule type" value="Genomic_DNA"/>
</dbReference>
<keyword evidence="2" id="KW-0732">Signal</keyword>
<protein>
    <submittedName>
        <fullName evidence="3">YusW-like protein</fullName>
    </submittedName>
</protein>
<dbReference type="RefSeq" id="WP_170949537.1">
    <property type="nucleotide sequence ID" value="NZ_OBQC01000016.1"/>
</dbReference>